<dbReference type="PRINTS" id="PR00344">
    <property type="entry name" value="BCTRLSENSOR"/>
</dbReference>
<evidence type="ECO:0000256" key="7">
    <source>
        <dbReference type="ARBA" id="ARBA00022777"/>
    </source>
</evidence>
<dbReference type="SUPFAM" id="SSF47384">
    <property type="entry name" value="Homodimeric domain of signal transducing histidine kinase"/>
    <property type="match status" value="1"/>
</dbReference>
<dbReference type="Pfam" id="PF02518">
    <property type="entry name" value="HATPase_c"/>
    <property type="match status" value="1"/>
</dbReference>
<organism evidence="14 15">
    <name type="scientific">Hyphobacterium marinum</name>
    <dbReference type="NCBI Taxonomy" id="3116574"/>
    <lineage>
        <taxon>Bacteria</taxon>
        <taxon>Pseudomonadati</taxon>
        <taxon>Pseudomonadota</taxon>
        <taxon>Alphaproteobacteria</taxon>
        <taxon>Maricaulales</taxon>
        <taxon>Maricaulaceae</taxon>
        <taxon>Hyphobacterium</taxon>
    </lineage>
</organism>
<dbReference type="Pfam" id="PF00512">
    <property type="entry name" value="HisKA"/>
    <property type="match status" value="1"/>
</dbReference>
<feature type="domain" description="HAMP" evidence="13">
    <location>
        <begin position="253"/>
        <end position="308"/>
    </location>
</feature>
<dbReference type="Gene3D" id="1.10.287.130">
    <property type="match status" value="1"/>
</dbReference>
<proteinExistence type="predicted"/>
<dbReference type="SMART" id="SM00387">
    <property type="entry name" value="HATPase_c"/>
    <property type="match status" value="1"/>
</dbReference>
<dbReference type="InterPro" id="IPR003661">
    <property type="entry name" value="HisK_dim/P_dom"/>
</dbReference>
<keyword evidence="4" id="KW-0597">Phosphoprotein</keyword>
<dbReference type="Pfam" id="PF00672">
    <property type="entry name" value="HAMP"/>
    <property type="match status" value="1"/>
</dbReference>
<evidence type="ECO:0000256" key="11">
    <source>
        <dbReference type="SAM" id="Phobius"/>
    </source>
</evidence>
<keyword evidence="9" id="KW-0902">Two-component regulatory system</keyword>
<evidence type="ECO:0000256" key="8">
    <source>
        <dbReference type="ARBA" id="ARBA00022989"/>
    </source>
</evidence>
<dbReference type="Pfam" id="PF13756">
    <property type="entry name" value="Stimulus_sens_1"/>
    <property type="match status" value="1"/>
</dbReference>
<keyword evidence="5" id="KW-0808">Transferase</keyword>
<evidence type="ECO:0000256" key="2">
    <source>
        <dbReference type="ARBA" id="ARBA00004370"/>
    </source>
</evidence>
<accession>A0ABU7LUH7</accession>
<evidence type="ECO:0000259" key="13">
    <source>
        <dbReference type="PROSITE" id="PS50885"/>
    </source>
</evidence>
<evidence type="ECO:0000256" key="1">
    <source>
        <dbReference type="ARBA" id="ARBA00000085"/>
    </source>
</evidence>
<dbReference type="InterPro" id="IPR025908">
    <property type="entry name" value="Sensor_TM1"/>
</dbReference>
<dbReference type="PANTHER" id="PTHR45436">
    <property type="entry name" value="SENSOR HISTIDINE KINASE YKOH"/>
    <property type="match status" value="1"/>
</dbReference>
<evidence type="ECO:0000313" key="15">
    <source>
        <dbReference type="Proteomes" id="UP001310692"/>
    </source>
</evidence>
<evidence type="ECO:0000313" key="14">
    <source>
        <dbReference type="EMBL" id="MEE2565194.1"/>
    </source>
</evidence>
<dbReference type="InterPro" id="IPR036097">
    <property type="entry name" value="HisK_dim/P_sf"/>
</dbReference>
<dbReference type="PANTHER" id="PTHR45436:SF5">
    <property type="entry name" value="SENSOR HISTIDINE KINASE TRCS"/>
    <property type="match status" value="1"/>
</dbReference>
<name>A0ABU7LUH7_9PROT</name>
<keyword evidence="15" id="KW-1185">Reference proteome</keyword>
<dbReference type="EMBL" id="JAZDRO010000001">
    <property type="protein sequence ID" value="MEE2565194.1"/>
    <property type="molecule type" value="Genomic_DNA"/>
</dbReference>
<dbReference type="RefSeq" id="WP_330194733.1">
    <property type="nucleotide sequence ID" value="NZ_JAZDRO010000001.1"/>
</dbReference>
<comment type="catalytic activity">
    <reaction evidence="1">
        <text>ATP + protein L-histidine = ADP + protein N-phospho-L-histidine.</text>
        <dbReference type="EC" id="2.7.13.3"/>
    </reaction>
</comment>
<dbReference type="InterPro" id="IPR004358">
    <property type="entry name" value="Sig_transdc_His_kin-like_C"/>
</dbReference>
<dbReference type="PROSITE" id="PS50109">
    <property type="entry name" value="HIS_KIN"/>
    <property type="match status" value="1"/>
</dbReference>
<evidence type="ECO:0000256" key="10">
    <source>
        <dbReference type="ARBA" id="ARBA00023136"/>
    </source>
</evidence>
<evidence type="ECO:0000256" key="3">
    <source>
        <dbReference type="ARBA" id="ARBA00012438"/>
    </source>
</evidence>
<dbReference type="EC" id="2.7.13.3" evidence="3"/>
<feature type="domain" description="Histidine kinase" evidence="12">
    <location>
        <begin position="316"/>
        <end position="542"/>
    </location>
</feature>
<comment type="subcellular location">
    <subcellularLocation>
        <location evidence="2">Membrane</location>
    </subcellularLocation>
</comment>
<dbReference type="SUPFAM" id="SSF55874">
    <property type="entry name" value="ATPase domain of HSP90 chaperone/DNA topoisomerase II/histidine kinase"/>
    <property type="match status" value="1"/>
</dbReference>
<protein>
    <recommendedName>
        <fullName evidence="3">histidine kinase</fullName>
        <ecNumber evidence="3">2.7.13.3</ecNumber>
    </recommendedName>
</protein>
<dbReference type="PROSITE" id="PS50885">
    <property type="entry name" value="HAMP"/>
    <property type="match status" value="1"/>
</dbReference>
<dbReference type="InterPro" id="IPR036890">
    <property type="entry name" value="HATPase_C_sf"/>
</dbReference>
<feature type="transmembrane region" description="Helical" evidence="11">
    <location>
        <begin position="232"/>
        <end position="256"/>
    </location>
</feature>
<evidence type="ECO:0000256" key="5">
    <source>
        <dbReference type="ARBA" id="ARBA00022679"/>
    </source>
</evidence>
<gene>
    <name evidence="14" type="ORF">V0U35_00760</name>
</gene>
<dbReference type="Gene3D" id="6.10.340.10">
    <property type="match status" value="1"/>
</dbReference>
<dbReference type="SMART" id="SM00304">
    <property type="entry name" value="HAMP"/>
    <property type="match status" value="1"/>
</dbReference>
<dbReference type="InterPro" id="IPR003594">
    <property type="entry name" value="HATPase_dom"/>
</dbReference>
<dbReference type="Pfam" id="PF13755">
    <property type="entry name" value="Sensor_TM1"/>
    <property type="match status" value="1"/>
</dbReference>
<dbReference type="Proteomes" id="UP001310692">
    <property type="component" value="Unassembled WGS sequence"/>
</dbReference>
<dbReference type="SUPFAM" id="SSF158472">
    <property type="entry name" value="HAMP domain-like"/>
    <property type="match status" value="1"/>
</dbReference>
<dbReference type="InterPro" id="IPR003660">
    <property type="entry name" value="HAMP_dom"/>
</dbReference>
<dbReference type="Gene3D" id="3.30.565.10">
    <property type="entry name" value="Histidine kinase-like ATPase, C-terminal domain"/>
    <property type="match status" value="1"/>
</dbReference>
<keyword evidence="6 11" id="KW-0812">Transmembrane</keyword>
<keyword evidence="10 11" id="KW-0472">Membrane</keyword>
<evidence type="ECO:0000256" key="9">
    <source>
        <dbReference type="ARBA" id="ARBA00023012"/>
    </source>
</evidence>
<evidence type="ECO:0000256" key="4">
    <source>
        <dbReference type="ARBA" id="ARBA00022553"/>
    </source>
</evidence>
<comment type="caution">
    <text evidence="14">The sequence shown here is derived from an EMBL/GenBank/DDBJ whole genome shotgun (WGS) entry which is preliminary data.</text>
</comment>
<dbReference type="CDD" id="cd00082">
    <property type="entry name" value="HisKA"/>
    <property type="match status" value="1"/>
</dbReference>
<dbReference type="SMART" id="SM00388">
    <property type="entry name" value="HisKA"/>
    <property type="match status" value="1"/>
</dbReference>
<keyword evidence="7" id="KW-0418">Kinase</keyword>
<evidence type="ECO:0000259" key="12">
    <source>
        <dbReference type="PROSITE" id="PS50109"/>
    </source>
</evidence>
<sequence>MVSAIATRKPDPAWPRFRVFAFSRLAQIILAANGLALLVLIIGMLAVSESRRGLVEAKLDSLRAEGQLIANILAESAAISDPSPELIDEDARAILRQLYVPEDVRVRIFGRDGEVVADSHLLASRFDVRDLPPPGEGGPGFARSARSLMSRALDGFTGLFRTYEERVALERKPHQDVEDAMLGITSTGVRRQDNGARFVSVTIPIQPVRAVVGAVMLESFDLDALIQSERRALFPFIFMAILVSILSSLLLTIFIARPIRRLAEAAHAARRASGKRVRMPALRGRRDEIGELGRALSAMTEAIYDRMDTIERFAADVAHELKNPLTSIRSAAEVLPKAKDEERRNKLLAVIASDVNRLDRLITDISKASRLDAELARETVERIELSELLGDIVEGYRAARTDGPDIRFETKARETAIDGRAGAIGQVFRNLIDNAITFSPDRDGATVQLSLQRDHADGQPVLIAAVEDDGPGLPPDNLETVFERFYTERPKGAAFGTHSGLGLAIARQIITAHGGRIHAENRTGPDGKTQGARFVVRLPAAGPIP</sequence>
<dbReference type="InterPro" id="IPR025919">
    <property type="entry name" value="Stimulus_sens_dom"/>
</dbReference>
<keyword evidence="8 11" id="KW-1133">Transmembrane helix</keyword>
<feature type="transmembrane region" description="Helical" evidence="11">
    <location>
        <begin position="25"/>
        <end position="47"/>
    </location>
</feature>
<reference evidence="14 15" key="1">
    <citation type="submission" date="2024-01" db="EMBL/GenBank/DDBJ databases">
        <title>Hyphobacterium bacterium isolated from marine sediment.</title>
        <authorList>
            <person name="Zhao S."/>
        </authorList>
    </citation>
    <scope>NUCLEOTIDE SEQUENCE [LARGE SCALE GENOMIC DNA]</scope>
    <source>
        <strain evidence="14 15">Y60-23</strain>
    </source>
</reference>
<evidence type="ECO:0000256" key="6">
    <source>
        <dbReference type="ARBA" id="ARBA00022692"/>
    </source>
</evidence>
<dbReference type="InterPro" id="IPR005467">
    <property type="entry name" value="His_kinase_dom"/>
</dbReference>
<dbReference type="InterPro" id="IPR050428">
    <property type="entry name" value="TCS_sensor_his_kinase"/>
</dbReference>